<dbReference type="Proteomes" id="UP001314205">
    <property type="component" value="Unassembled WGS sequence"/>
</dbReference>
<reference evidence="6 7" key="1">
    <citation type="submission" date="2023-11" db="EMBL/GenBank/DDBJ databases">
        <authorList>
            <person name="Hedman E."/>
            <person name="Englund M."/>
            <person name="Stromberg M."/>
            <person name="Nyberg Akerstrom W."/>
            <person name="Nylinder S."/>
            <person name="Jareborg N."/>
            <person name="Kallberg Y."/>
            <person name="Kronander E."/>
        </authorList>
    </citation>
    <scope>NUCLEOTIDE SEQUENCE [LARGE SCALE GENOMIC DNA]</scope>
</reference>
<evidence type="ECO:0000313" key="6">
    <source>
        <dbReference type="EMBL" id="CAK1594427.1"/>
    </source>
</evidence>
<gene>
    <name evidence="6" type="ORF">PARMNEM_LOCUS14061</name>
</gene>
<evidence type="ECO:0000256" key="2">
    <source>
        <dbReference type="ARBA" id="ARBA00022771"/>
    </source>
</evidence>
<evidence type="ECO:0000256" key="4">
    <source>
        <dbReference type="SAM" id="MobiDB-lite"/>
    </source>
</evidence>
<protein>
    <recommendedName>
        <fullName evidence="5">Zinc finger PHD-type domain-containing protein</fullName>
    </recommendedName>
</protein>
<dbReference type="InterPro" id="IPR011011">
    <property type="entry name" value="Znf_FYVE_PHD"/>
</dbReference>
<comment type="caution">
    <text evidence="6">The sequence shown here is derived from an EMBL/GenBank/DDBJ whole genome shotgun (WGS) entry which is preliminary data.</text>
</comment>
<dbReference type="AlphaFoldDB" id="A0AAV1LK20"/>
<dbReference type="SUPFAM" id="SSF57903">
    <property type="entry name" value="FYVE/PHD zinc finger"/>
    <property type="match status" value="1"/>
</dbReference>
<keyword evidence="2" id="KW-0863">Zinc-finger</keyword>
<dbReference type="EMBL" id="CAVLGL010000090">
    <property type="protein sequence ID" value="CAK1594427.1"/>
    <property type="molecule type" value="Genomic_DNA"/>
</dbReference>
<keyword evidence="1" id="KW-0479">Metal-binding</keyword>
<name>A0AAV1LK20_9NEOP</name>
<dbReference type="Gene3D" id="3.30.40.10">
    <property type="entry name" value="Zinc/RING finger domain, C3HC4 (zinc finger)"/>
    <property type="match status" value="1"/>
</dbReference>
<feature type="domain" description="Zinc finger PHD-type" evidence="5">
    <location>
        <begin position="9"/>
        <end position="64"/>
    </location>
</feature>
<organism evidence="6 7">
    <name type="scientific">Parnassius mnemosyne</name>
    <name type="common">clouded apollo</name>
    <dbReference type="NCBI Taxonomy" id="213953"/>
    <lineage>
        <taxon>Eukaryota</taxon>
        <taxon>Metazoa</taxon>
        <taxon>Ecdysozoa</taxon>
        <taxon>Arthropoda</taxon>
        <taxon>Hexapoda</taxon>
        <taxon>Insecta</taxon>
        <taxon>Pterygota</taxon>
        <taxon>Neoptera</taxon>
        <taxon>Endopterygota</taxon>
        <taxon>Lepidoptera</taxon>
        <taxon>Glossata</taxon>
        <taxon>Ditrysia</taxon>
        <taxon>Papilionoidea</taxon>
        <taxon>Papilionidae</taxon>
        <taxon>Parnassiinae</taxon>
        <taxon>Parnassini</taxon>
        <taxon>Parnassius</taxon>
        <taxon>Driopa</taxon>
    </lineage>
</organism>
<evidence type="ECO:0000259" key="5">
    <source>
        <dbReference type="SMART" id="SM00249"/>
    </source>
</evidence>
<dbReference type="InterPro" id="IPR001965">
    <property type="entry name" value="Znf_PHD"/>
</dbReference>
<dbReference type="InterPro" id="IPR057251">
    <property type="entry name" value="FP_C"/>
</dbReference>
<evidence type="ECO:0000256" key="1">
    <source>
        <dbReference type="ARBA" id="ARBA00022723"/>
    </source>
</evidence>
<keyword evidence="7" id="KW-1185">Reference proteome</keyword>
<dbReference type="Pfam" id="PF25298">
    <property type="entry name" value="Baculo_FP_2nd"/>
    <property type="match status" value="1"/>
</dbReference>
<dbReference type="SMART" id="SM00249">
    <property type="entry name" value="PHD"/>
    <property type="match status" value="1"/>
</dbReference>
<dbReference type="InterPro" id="IPR013083">
    <property type="entry name" value="Znf_RING/FYVE/PHD"/>
</dbReference>
<sequence>MSTKLKEDYCGACGSSPPSPSKRLKIKCAYCKQDYHIQCVNIKIETYKDLSRVARTSWKCSTTRNCINVTTRRKGDDTNTPVSARRPTTLDDSTMSIDKMTHVDTSSSGSRIQEPVTITGNLTVNNKAELLDSKLKSFRETFFSDMKSFIRSEINAAIEKTKQEFTETTDFLQDIKASLSVVETHISELEKENCNYLKNITSLQNRLESMEKVSRSRNVEIQAVPEKRNENVLAIIENLYKTVSLQINDDEISACRRVAKLPSTSASRPRNILVRLPTIRHSDNLISAVKRFNKANPKDRISSVHLGVARERSLIYVTEHLSPECKKLHSATRITLRDQYKYIWVKYGNVYIRKDDRLYM</sequence>
<evidence type="ECO:0000256" key="3">
    <source>
        <dbReference type="ARBA" id="ARBA00022833"/>
    </source>
</evidence>
<evidence type="ECO:0000313" key="7">
    <source>
        <dbReference type="Proteomes" id="UP001314205"/>
    </source>
</evidence>
<keyword evidence="3" id="KW-0862">Zinc</keyword>
<feature type="region of interest" description="Disordered" evidence="4">
    <location>
        <begin position="72"/>
        <end position="92"/>
    </location>
</feature>
<proteinExistence type="predicted"/>
<accession>A0AAV1LK20</accession>
<dbReference type="GO" id="GO:0008270">
    <property type="term" value="F:zinc ion binding"/>
    <property type="evidence" value="ECO:0007669"/>
    <property type="project" value="UniProtKB-KW"/>
</dbReference>